<gene>
    <name evidence="1" type="ORF">QO011_006474</name>
</gene>
<proteinExistence type="predicted"/>
<dbReference type="Gene3D" id="2.60.120.580">
    <property type="entry name" value="Acetamidase/Formamidase-like domains"/>
    <property type="match status" value="1"/>
</dbReference>
<dbReference type="Gene3D" id="3.10.28.20">
    <property type="entry name" value="Acetamidase/Formamidase-like domains"/>
    <property type="match status" value="1"/>
</dbReference>
<organism evidence="1 2">
    <name type="scientific">Labrys wisconsinensis</name>
    <dbReference type="NCBI Taxonomy" id="425677"/>
    <lineage>
        <taxon>Bacteria</taxon>
        <taxon>Pseudomonadati</taxon>
        <taxon>Pseudomonadota</taxon>
        <taxon>Alphaproteobacteria</taxon>
        <taxon>Hyphomicrobiales</taxon>
        <taxon>Xanthobacteraceae</taxon>
        <taxon>Labrys</taxon>
    </lineage>
</organism>
<protein>
    <submittedName>
        <fullName evidence="1">Acetamidase/formamidase</fullName>
    </submittedName>
</protein>
<dbReference type="SUPFAM" id="SSF141130">
    <property type="entry name" value="Acetamidase/Formamidase-like"/>
    <property type="match status" value="1"/>
</dbReference>
<accession>A0ABU0JGN8</accession>
<keyword evidence="2" id="KW-1185">Reference proteome</keyword>
<dbReference type="Proteomes" id="UP001242480">
    <property type="component" value="Unassembled WGS sequence"/>
</dbReference>
<dbReference type="Pfam" id="PF03069">
    <property type="entry name" value="FmdA_AmdA"/>
    <property type="match status" value="2"/>
</dbReference>
<dbReference type="RefSeq" id="WP_307281705.1">
    <property type="nucleotide sequence ID" value="NZ_JAUSVX010000016.1"/>
</dbReference>
<dbReference type="PANTHER" id="PTHR31891:SF1">
    <property type="entry name" value="FORMAMIDASE C869.04-RELATED"/>
    <property type="match status" value="1"/>
</dbReference>
<name>A0ABU0JGN8_9HYPH</name>
<evidence type="ECO:0000313" key="1">
    <source>
        <dbReference type="EMBL" id="MDQ0473438.1"/>
    </source>
</evidence>
<dbReference type="InterPro" id="IPR004304">
    <property type="entry name" value="FmdA_AmdA"/>
</dbReference>
<dbReference type="Gene3D" id="2.40.10.120">
    <property type="match status" value="1"/>
</dbReference>
<reference evidence="1 2" key="1">
    <citation type="submission" date="2023-07" db="EMBL/GenBank/DDBJ databases">
        <title>Genomic Encyclopedia of Type Strains, Phase IV (KMG-IV): sequencing the most valuable type-strain genomes for metagenomic binning, comparative biology and taxonomic classification.</title>
        <authorList>
            <person name="Goeker M."/>
        </authorList>
    </citation>
    <scope>NUCLEOTIDE SEQUENCE [LARGE SCALE GENOMIC DNA]</scope>
    <source>
        <strain evidence="1 2">DSM 19619</strain>
    </source>
</reference>
<sequence length="311" mass="33115">MARHRFEPTRYSNVLATLEPVLAVADGDTVVTTTLDAAGRDRDGVQRAPRGNPMTGPFFVEGAEPGDALLVRIDRMTPIRATGWTFSVLAPNVVEPGAVARLPERREVEWAIDPQAGTARLADAGRELTVPLAPMIGCFGVAPRQGQAISTATSGEHGGNMDYRRFAPGTTAGFPVAVPGALFFLGDGHACQGDGEIVGTGIETAFEIEFTARLRKQAGFGWPRGETETDIFTVGNARPLDQALQHATTEMLRWLGQDFGLDATAASHLLGQAVRYDVANVFNPAYSVACRLAKRWLTRPEGTAGGLEGTG</sequence>
<evidence type="ECO:0000313" key="2">
    <source>
        <dbReference type="Proteomes" id="UP001242480"/>
    </source>
</evidence>
<dbReference type="PANTHER" id="PTHR31891">
    <property type="entry name" value="FORMAMIDASE C869.04-RELATED"/>
    <property type="match status" value="1"/>
</dbReference>
<comment type="caution">
    <text evidence="1">The sequence shown here is derived from an EMBL/GenBank/DDBJ whole genome shotgun (WGS) entry which is preliminary data.</text>
</comment>
<dbReference type="EMBL" id="JAUSVX010000016">
    <property type="protein sequence ID" value="MDQ0473438.1"/>
    <property type="molecule type" value="Genomic_DNA"/>
</dbReference>